<evidence type="ECO:0000256" key="7">
    <source>
        <dbReference type="ARBA" id="ARBA00022917"/>
    </source>
</evidence>
<dbReference type="SUPFAM" id="SSF52374">
    <property type="entry name" value="Nucleotidylyl transferase"/>
    <property type="match status" value="1"/>
</dbReference>
<gene>
    <name evidence="14" type="ORF">I9W82_000105</name>
</gene>
<dbReference type="PRINTS" id="PR00987">
    <property type="entry name" value="TRNASYNTHGLU"/>
</dbReference>
<dbReference type="Pfam" id="PF19269">
    <property type="entry name" value="Anticodon_2"/>
    <property type="match status" value="1"/>
</dbReference>
<evidence type="ECO:0000256" key="3">
    <source>
        <dbReference type="ARBA" id="ARBA00012835"/>
    </source>
</evidence>
<dbReference type="Gene3D" id="1.10.10.350">
    <property type="match status" value="1"/>
</dbReference>
<proteinExistence type="inferred from homology"/>
<dbReference type="GeneID" id="93648734"/>
<dbReference type="InterPro" id="IPR033910">
    <property type="entry name" value="GluRS_core"/>
</dbReference>
<evidence type="ECO:0000256" key="10">
    <source>
        <dbReference type="ARBA" id="ARBA00072917"/>
    </source>
</evidence>
<dbReference type="Pfam" id="PF00749">
    <property type="entry name" value="tRNA-synt_1c"/>
    <property type="match status" value="1"/>
</dbReference>
<feature type="domain" description="Aminoacyl-tRNA synthetase class I anticodon-binding" evidence="13">
    <location>
        <begin position="452"/>
        <end position="509"/>
    </location>
</feature>
<dbReference type="InterPro" id="IPR004527">
    <property type="entry name" value="Glu-tRNA-ligase_bac/mito"/>
</dbReference>
<keyword evidence="8 11" id="KW-0030">Aminoacyl-tRNA synthetase</keyword>
<dbReference type="GO" id="GO:0006424">
    <property type="term" value="P:glutamyl-tRNA aminoacylation"/>
    <property type="evidence" value="ECO:0007669"/>
    <property type="project" value="InterPro"/>
</dbReference>
<dbReference type="SUPFAM" id="SSF48163">
    <property type="entry name" value="An anticodon-binding domain of class I aminoacyl-tRNA synthetases"/>
    <property type="match status" value="1"/>
</dbReference>
<dbReference type="EMBL" id="JAEOAQ010000001">
    <property type="protein sequence ID" value="KAG5421015.1"/>
    <property type="molecule type" value="Genomic_DNA"/>
</dbReference>
<evidence type="ECO:0000256" key="4">
    <source>
        <dbReference type="ARBA" id="ARBA00022598"/>
    </source>
</evidence>
<keyword evidence="15" id="KW-1185">Reference proteome</keyword>
<keyword evidence="5 11" id="KW-0547">Nucleotide-binding</keyword>
<protein>
    <recommendedName>
        <fullName evidence="10">Glutamate--tRNA ligase, mitochondrial</fullName>
        <ecNumber evidence="3">6.1.1.17</ecNumber>
    </recommendedName>
    <alternativeName>
        <fullName evidence="9">Glutamyl-tRNA synthetase</fullName>
    </alternativeName>
</protein>
<dbReference type="InterPro" id="IPR020058">
    <property type="entry name" value="Glu/Gln-tRNA-synth_Ib_cat-dom"/>
</dbReference>
<evidence type="ECO:0000259" key="13">
    <source>
        <dbReference type="Pfam" id="PF19269"/>
    </source>
</evidence>
<comment type="similarity">
    <text evidence="2">Belongs to the class-I aminoacyl-tRNA synthetase family. Glutamate--tRNA ligase type 1 subfamily.</text>
</comment>
<comment type="subcellular location">
    <subcellularLocation>
        <location evidence="1">Mitochondrion</location>
    </subcellularLocation>
</comment>
<dbReference type="Proteomes" id="UP000669133">
    <property type="component" value="Unassembled WGS sequence"/>
</dbReference>
<dbReference type="GO" id="GO:0005524">
    <property type="term" value="F:ATP binding"/>
    <property type="evidence" value="ECO:0007669"/>
    <property type="project" value="UniProtKB-KW"/>
</dbReference>
<evidence type="ECO:0000313" key="15">
    <source>
        <dbReference type="Proteomes" id="UP000669133"/>
    </source>
</evidence>
<organism evidence="14 15">
    <name type="scientific">Candida metapsilosis</name>
    <dbReference type="NCBI Taxonomy" id="273372"/>
    <lineage>
        <taxon>Eukaryota</taxon>
        <taxon>Fungi</taxon>
        <taxon>Dikarya</taxon>
        <taxon>Ascomycota</taxon>
        <taxon>Saccharomycotina</taxon>
        <taxon>Pichiomycetes</taxon>
        <taxon>Debaryomycetaceae</taxon>
        <taxon>Candida/Lodderomyces clade</taxon>
        <taxon>Candida</taxon>
    </lineage>
</organism>
<evidence type="ECO:0000256" key="5">
    <source>
        <dbReference type="ARBA" id="ARBA00022741"/>
    </source>
</evidence>
<dbReference type="InterPro" id="IPR020751">
    <property type="entry name" value="aa-tRNA-synth_I_codon-bd_sub2"/>
</dbReference>
<dbReference type="GO" id="GO:0008270">
    <property type="term" value="F:zinc ion binding"/>
    <property type="evidence" value="ECO:0007669"/>
    <property type="project" value="InterPro"/>
</dbReference>
<dbReference type="InterPro" id="IPR008925">
    <property type="entry name" value="aa_tRNA-synth_I_cd-bd_sf"/>
</dbReference>
<dbReference type="InterPro" id="IPR014729">
    <property type="entry name" value="Rossmann-like_a/b/a_fold"/>
</dbReference>
<comment type="caution">
    <text evidence="14">The sequence shown here is derived from an EMBL/GenBank/DDBJ whole genome shotgun (WGS) entry which is preliminary data.</text>
</comment>
<dbReference type="HAMAP" id="MF_00022">
    <property type="entry name" value="Glu_tRNA_synth_type1"/>
    <property type="match status" value="1"/>
</dbReference>
<keyword evidence="6 11" id="KW-0067">ATP-binding</keyword>
<dbReference type="AlphaFoldDB" id="A0A8H7ZFT6"/>
<dbReference type="RefSeq" id="XP_067550131.1">
    <property type="nucleotide sequence ID" value="XM_067689754.1"/>
</dbReference>
<evidence type="ECO:0000256" key="6">
    <source>
        <dbReference type="ARBA" id="ARBA00022840"/>
    </source>
</evidence>
<dbReference type="Gene3D" id="3.40.50.620">
    <property type="entry name" value="HUPs"/>
    <property type="match status" value="1"/>
</dbReference>
<name>A0A8H7ZFT6_9ASCO</name>
<feature type="domain" description="Glutamyl/glutaminyl-tRNA synthetase class Ib catalytic" evidence="12">
    <location>
        <begin position="46"/>
        <end position="365"/>
    </location>
</feature>
<dbReference type="PANTHER" id="PTHR43311:SF2">
    <property type="entry name" value="GLUTAMATE--TRNA LIGASE, MITOCHONDRIAL-RELATED"/>
    <property type="match status" value="1"/>
</dbReference>
<dbReference type="PANTHER" id="PTHR43311">
    <property type="entry name" value="GLUTAMATE--TRNA LIGASE"/>
    <property type="match status" value="1"/>
</dbReference>
<dbReference type="InterPro" id="IPR049940">
    <property type="entry name" value="GluQ/Sye"/>
</dbReference>
<evidence type="ECO:0000313" key="14">
    <source>
        <dbReference type="EMBL" id="KAG5421015.1"/>
    </source>
</evidence>
<reference evidence="14 15" key="1">
    <citation type="submission" date="2020-12" db="EMBL/GenBank/DDBJ databases">
        <title>Effect of drift, selection, and recombination on the evolution of hybrid genomes in Candida yeast pathogens.</title>
        <authorList>
            <person name="Mixao V."/>
            <person name="Ksiezopolska E."/>
            <person name="Saus E."/>
            <person name="Boekhout T."/>
            <person name="Gacser A."/>
            <person name="Gabaldon T."/>
        </authorList>
    </citation>
    <scope>NUCLEOTIDE SEQUENCE [LARGE SCALE GENOMIC DNA]</scope>
    <source>
        <strain evidence="14 15">BP57</strain>
    </source>
</reference>
<evidence type="ECO:0000256" key="8">
    <source>
        <dbReference type="ARBA" id="ARBA00023146"/>
    </source>
</evidence>
<evidence type="ECO:0000256" key="2">
    <source>
        <dbReference type="ARBA" id="ARBA00007894"/>
    </source>
</evidence>
<dbReference type="InterPro" id="IPR045462">
    <property type="entry name" value="aa-tRNA-synth_I_cd-bd"/>
</dbReference>
<evidence type="ECO:0000256" key="1">
    <source>
        <dbReference type="ARBA" id="ARBA00004173"/>
    </source>
</evidence>
<evidence type="ECO:0000259" key="12">
    <source>
        <dbReference type="Pfam" id="PF00749"/>
    </source>
</evidence>
<keyword evidence="4 11" id="KW-0436">Ligase</keyword>
<dbReference type="EC" id="6.1.1.17" evidence="3"/>
<evidence type="ECO:0000256" key="11">
    <source>
        <dbReference type="RuleBase" id="RU363037"/>
    </source>
</evidence>
<keyword evidence="7 11" id="KW-0648">Protein biosynthesis</keyword>
<accession>A0A8H7ZFT6</accession>
<dbReference type="GO" id="GO:0000049">
    <property type="term" value="F:tRNA binding"/>
    <property type="evidence" value="ECO:0007669"/>
    <property type="project" value="InterPro"/>
</dbReference>
<dbReference type="GO" id="GO:0004818">
    <property type="term" value="F:glutamate-tRNA ligase activity"/>
    <property type="evidence" value="ECO:0007669"/>
    <property type="project" value="UniProtKB-EC"/>
</dbReference>
<sequence>MWRQPIRLYLRPHSRCFGQVRYYSQINLEELEGPKRKSIHPSTPARTRFAPSPTGFLHLGSLRTALYNYLLAKNTGGQFVVRIEDTDQNRLVEGAEQNIFDTLKWCNLNIDESPVHGGPYGPYRQSERKEIYQEFAQDLLDRGLAYKCYCSKERLLQLRESAKLLKPPTNVTYDRKCLSNHDLQGDSYIIRFKSPYNYPKVNDLLHGELNLQPQYNSKDQRYDDFVIIKNDGMPTYHFANVVDDHLMKITHVIRGEEWLPSTPKHIALYNAFGWSPPQYVHIPLLTSLQDKKLSKRKGDFNILSLREQNILPAALVNFVALFGWAPPRELNVKASEIFDLEQLVKSFSLDQLTKGNAKVSDSKLHFFQKEHFQRTLYNEESLRQLVDDFYADFKVLSKGKSKDYLLNLLGELGPNLDSVHGVADHKYLFEDVDYTTIKPPKDIIQAKQIVDDILQHGIDNAIERLASKGVQKKTIFMTLRGALSGGKPGLPIPALMSILGEKECLKRLASFKDSLL</sequence>
<dbReference type="OrthoDB" id="428822at2759"/>
<dbReference type="FunFam" id="3.40.50.620:FF:000045">
    <property type="entry name" value="Glutamate--tRNA ligase, mitochondrial"/>
    <property type="match status" value="1"/>
</dbReference>
<dbReference type="CDD" id="cd00808">
    <property type="entry name" value="GluRS_core"/>
    <property type="match status" value="1"/>
</dbReference>
<dbReference type="NCBIfam" id="TIGR00464">
    <property type="entry name" value="gltX_bact"/>
    <property type="match status" value="1"/>
</dbReference>
<evidence type="ECO:0000256" key="9">
    <source>
        <dbReference type="ARBA" id="ARBA00030865"/>
    </source>
</evidence>
<dbReference type="GO" id="GO:0005739">
    <property type="term" value="C:mitochondrion"/>
    <property type="evidence" value="ECO:0007669"/>
    <property type="project" value="UniProtKB-SubCell"/>
</dbReference>
<dbReference type="InterPro" id="IPR000924">
    <property type="entry name" value="Glu/Gln-tRNA-synth"/>
</dbReference>